<evidence type="ECO:0000256" key="11">
    <source>
        <dbReference type="ARBA" id="ARBA00023180"/>
    </source>
</evidence>
<evidence type="ECO:0000259" key="14">
    <source>
        <dbReference type="Pfam" id="PF08263"/>
    </source>
</evidence>
<evidence type="ECO:0000256" key="7">
    <source>
        <dbReference type="ARBA" id="ARBA00022737"/>
    </source>
</evidence>
<dbReference type="OrthoDB" id="1422573at2759"/>
<dbReference type="AlphaFoldDB" id="A0A0S3TBH6"/>
<evidence type="ECO:0000259" key="15">
    <source>
        <dbReference type="Pfam" id="PF23598"/>
    </source>
</evidence>
<evidence type="ECO:0000256" key="9">
    <source>
        <dbReference type="ARBA" id="ARBA00023136"/>
    </source>
</evidence>
<feature type="domain" description="Leucine-rich repeat-containing N-terminal plant-type" evidence="14">
    <location>
        <begin position="30"/>
        <end position="69"/>
    </location>
</feature>
<evidence type="ECO:0000256" key="6">
    <source>
        <dbReference type="ARBA" id="ARBA00022729"/>
    </source>
</evidence>
<name>A0A0S3TBH6_PHAAN</name>
<evidence type="ECO:0000256" key="4">
    <source>
        <dbReference type="ARBA" id="ARBA00022614"/>
    </source>
</evidence>
<keyword evidence="11" id="KW-0325">Glycoprotein</keyword>
<evidence type="ECO:0000256" key="2">
    <source>
        <dbReference type="ARBA" id="ARBA00009592"/>
    </source>
</evidence>
<feature type="domain" description="Disease resistance R13L4/SHOC-2-like LRR" evidence="15">
    <location>
        <begin position="466"/>
        <end position="675"/>
    </location>
</feature>
<gene>
    <name evidence="16" type="primary">Vigan.11G182500</name>
    <name evidence="16" type="ORF">VIGAN_11182500</name>
</gene>
<proteinExistence type="inferred from homology"/>
<dbReference type="InterPro" id="IPR013210">
    <property type="entry name" value="LRR_N_plant-typ"/>
</dbReference>
<feature type="chain" id="PRO_5006619054" evidence="13">
    <location>
        <begin position="21"/>
        <end position="1140"/>
    </location>
</feature>
<dbReference type="SMART" id="SM00369">
    <property type="entry name" value="LRR_TYP"/>
    <property type="match status" value="9"/>
</dbReference>
<evidence type="ECO:0000313" key="17">
    <source>
        <dbReference type="Proteomes" id="UP000291084"/>
    </source>
</evidence>
<dbReference type="Pfam" id="PF08263">
    <property type="entry name" value="LRRNT_2"/>
    <property type="match status" value="1"/>
</dbReference>
<sequence length="1140" mass="128462">MTSSFFILLFLYSLSMSTFGVCRGTVCVGSERETLLKLKHHLIDPSNRLSSWNASLNPNCCHWYGVLCNNVTSHVAELHLNTPLPLYDEILGYQLDEYVYEEALEKYYRRAFGGEINPCLVDLKHLNYLDFSGNLVYRKPFPSFIATMTSLTHLNLSYAGFMGNIPPQIGNLSNLLYLDLSFACKGTIPSQIGNLSNLLYLDLSYALNGRIPPQIGNLSNLLHLHLSGGYYDEESIFYENVDWLSSLSKLCYLQLGNPWSLRRGMPIPSFLGSMTNLIHLDLSDSGFMGNIPPQIGNLSNLLYLDLSYAANGTIPSQIGNLSNLLYLRLQGDYFVGNDDWLSSLSKLEYLDLGGANLSQSFDFLHTLQSLPSLMHLQLSGCTLPPYNQPSFLNFSSLVTLDLSYISYPSTFSFVPKWLFGLKKLISLSAYDNDFEGPIPDGLRNLTLLENLDLNENSFSHIPDWFYSSFPNLKILRLSGNNFHGTISDALRNVTSLVILDLSSNKFEGPIPTSFGYLCNLRVIRFSYLKLNQHIKEILDILSPCIFHGLTALHLQSSQLSGNLPVSLGKLSSLRYLSLSKNQLSGNPFESLRSLSKLSYLDIDYNHFEGVVMENHLKNLTSLSEIFAAGNNLTLKVGPNWHPTFQLTYLDMSSWHLGPNFPSWIQSQDKLYYLDMSNTGILDSIPYWFWETFSQASFLNFSHNHIHGELGKNPISIPVVDLSANDLHGKFPSLSNDVGFLDLSCNSLSKSMDDFLCKNQEEPMKLEFLNLASNNLSGEIPDCWGIWPYLMDVNLQNNNFVGNIPQSIGSLTELTSLRIRKNLLSGTFPTILKKNNKLVLLDLGENDFSGTIPTWVGESFLHMKVFILRSNRFFGQIPNKICDMSLLQVLDLAQNNLTGNIPTCFNRLKAMTQMNRSTTPLIYCRATNYTFDYSDYTVVSVLLWLKGRGDEYKNILGLVTSIDLSNNKLEGQIPTEITDLNGLLFLNLSHNQLSGHIPQNIGNMESLLSIDFSRNKLSGEIPPTITNLSFLSMLDLSYNHLNGKIPTGTQLQTFDASNFIGNNLCGPPLPINCSFNDKILSYDRNDKGSDRHGVNLFFVGMTFGFVVGFWIVVGPLVICRSWRYAYFHFLDHVWFKLLYFF</sequence>
<dbReference type="FunFam" id="3.80.10.10:FF:000095">
    <property type="entry name" value="LRR receptor-like serine/threonine-protein kinase GSO1"/>
    <property type="match status" value="2"/>
</dbReference>
<organism evidence="16 17">
    <name type="scientific">Vigna angularis var. angularis</name>
    <dbReference type="NCBI Taxonomy" id="157739"/>
    <lineage>
        <taxon>Eukaryota</taxon>
        <taxon>Viridiplantae</taxon>
        <taxon>Streptophyta</taxon>
        <taxon>Embryophyta</taxon>
        <taxon>Tracheophyta</taxon>
        <taxon>Spermatophyta</taxon>
        <taxon>Magnoliopsida</taxon>
        <taxon>eudicotyledons</taxon>
        <taxon>Gunneridae</taxon>
        <taxon>Pentapetalae</taxon>
        <taxon>rosids</taxon>
        <taxon>fabids</taxon>
        <taxon>Fabales</taxon>
        <taxon>Fabaceae</taxon>
        <taxon>Papilionoideae</taxon>
        <taxon>50 kb inversion clade</taxon>
        <taxon>NPAAA clade</taxon>
        <taxon>indigoferoid/millettioid clade</taxon>
        <taxon>Phaseoleae</taxon>
        <taxon>Vigna</taxon>
    </lineage>
</organism>
<dbReference type="GO" id="GO:0005886">
    <property type="term" value="C:plasma membrane"/>
    <property type="evidence" value="ECO:0007669"/>
    <property type="project" value="UniProtKB-SubCell"/>
</dbReference>
<dbReference type="InterPro" id="IPR001611">
    <property type="entry name" value="Leu-rich_rpt"/>
</dbReference>
<keyword evidence="7" id="KW-0677">Repeat</keyword>
<keyword evidence="9 12" id="KW-0472">Membrane</keyword>
<dbReference type="SUPFAM" id="SSF52047">
    <property type="entry name" value="RNI-like"/>
    <property type="match status" value="2"/>
</dbReference>
<keyword evidence="5 12" id="KW-0812">Transmembrane</keyword>
<dbReference type="InterPro" id="IPR032675">
    <property type="entry name" value="LRR_dom_sf"/>
</dbReference>
<dbReference type="SUPFAM" id="SSF52058">
    <property type="entry name" value="L domain-like"/>
    <property type="match status" value="2"/>
</dbReference>
<evidence type="ECO:0000256" key="12">
    <source>
        <dbReference type="SAM" id="Phobius"/>
    </source>
</evidence>
<evidence type="ECO:0000313" key="16">
    <source>
        <dbReference type="EMBL" id="BAU02323.1"/>
    </source>
</evidence>
<feature type="signal peptide" evidence="13">
    <location>
        <begin position="1"/>
        <end position="20"/>
    </location>
</feature>
<evidence type="ECO:0000256" key="5">
    <source>
        <dbReference type="ARBA" id="ARBA00022692"/>
    </source>
</evidence>
<feature type="domain" description="Disease resistance R13L4/SHOC-2-like LRR" evidence="15">
    <location>
        <begin position="270"/>
        <end position="379"/>
    </location>
</feature>
<keyword evidence="4" id="KW-0433">Leucine-rich repeat</keyword>
<dbReference type="InterPro" id="IPR003591">
    <property type="entry name" value="Leu-rich_rpt_typical-subtyp"/>
</dbReference>
<evidence type="ECO:0000256" key="3">
    <source>
        <dbReference type="ARBA" id="ARBA00022475"/>
    </source>
</evidence>
<dbReference type="Pfam" id="PF23598">
    <property type="entry name" value="LRR_14"/>
    <property type="match status" value="2"/>
</dbReference>
<dbReference type="Pfam" id="PF00560">
    <property type="entry name" value="LRR_1"/>
    <property type="match status" value="6"/>
</dbReference>
<keyword evidence="10" id="KW-0675">Receptor</keyword>
<feature type="transmembrane region" description="Helical" evidence="12">
    <location>
        <begin position="1095"/>
        <end position="1117"/>
    </location>
</feature>
<dbReference type="FunFam" id="3.80.10.10:FF:000213">
    <property type="entry name" value="Tyrosine-sulfated glycopeptide receptor 1"/>
    <property type="match status" value="1"/>
</dbReference>
<reference evidence="16 17" key="1">
    <citation type="journal article" date="2015" name="Sci. Rep.">
        <title>The power of single molecule real-time sequencing technology in the de novo assembly of a eukaryotic genome.</title>
        <authorList>
            <person name="Sakai H."/>
            <person name="Naito K."/>
            <person name="Ogiso-Tanaka E."/>
            <person name="Takahashi Y."/>
            <person name="Iseki K."/>
            <person name="Muto C."/>
            <person name="Satou K."/>
            <person name="Teruya K."/>
            <person name="Shiroma A."/>
            <person name="Shimoji M."/>
            <person name="Hirano T."/>
            <person name="Itoh T."/>
            <person name="Kaga A."/>
            <person name="Tomooka N."/>
        </authorList>
    </citation>
    <scope>NUCLEOTIDE SEQUENCE [LARGE SCALE GENOMIC DNA]</scope>
    <source>
        <strain evidence="17">cv. Shumari</strain>
    </source>
</reference>
<evidence type="ECO:0000256" key="8">
    <source>
        <dbReference type="ARBA" id="ARBA00022989"/>
    </source>
</evidence>
<comment type="subcellular location">
    <subcellularLocation>
        <location evidence="1">Cell membrane</location>
        <topology evidence="1">Single-pass type I membrane protein</topology>
    </subcellularLocation>
</comment>
<accession>A0A0S3TBH6</accession>
<evidence type="ECO:0000256" key="10">
    <source>
        <dbReference type="ARBA" id="ARBA00023170"/>
    </source>
</evidence>
<evidence type="ECO:0000256" key="13">
    <source>
        <dbReference type="SAM" id="SignalP"/>
    </source>
</evidence>
<keyword evidence="17" id="KW-1185">Reference proteome</keyword>
<dbReference type="EMBL" id="AP015044">
    <property type="protein sequence ID" value="BAU02323.1"/>
    <property type="molecule type" value="Genomic_DNA"/>
</dbReference>
<keyword evidence="3" id="KW-1003">Cell membrane</keyword>
<comment type="similarity">
    <text evidence="2">Belongs to the RLP family.</text>
</comment>
<evidence type="ECO:0000256" key="1">
    <source>
        <dbReference type="ARBA" id="ARBA00004251"/>
    </source>
</evidence>
<protein>
    <submittedName>
        <fullName evidence="16">Uncharacterized protein</fullName>
    </submittedName>
</protein>
<dbReference type="PANTHER" id="PTHR48063:SF63">
    <property type="entry name" value="LEUCINE-RICH RECEPTOR-LIKE KINASE FAMILY PROTEIN"/>
    <property type="match status" value="1"/>
</dbReference>
<keyword evidence="6 13" id="KW-0732">Signal</keyword>
<keyword evidence="8 12" id="KW-1133">Transmembrane helix</keyword>
<dbReference type="InterPro" id="IPR046956">
    <property type="entry name" value="RLP23-like"/>
</dbReference>
<dbReference type="Gene3D" id="3.80.10.10">
    <property type="entry name" value="Ribonuclease Inhibitor"/>
    <property type="match status" value="4"/>
</dbReference>
<dbReference type="Proteomes" id="UP000291084">
    <property type="component" value="Chromosome 11"/>
</dbReference>
<dbReference type="PANTHER" id="PTHR48063">
    <property type="entry name" value="LRR RECEPTOR-LIKE KINASE"/>
    <property type="match status" value="1"/>
</dbReference>
<dbReference type="InterPro" id="IPR055414">
    <property type="entry name" value="LRR_R13L4/SHOC2-like"/>
</dbReference>